<accession>A0A1R1YFE4</accession>
<keyword evidence="2" id="KW-1185">Reference proteome</keyword>
<gene>
    <name evidence="1" type="ORF">AYI69_g4223</name>
</gene>
<comment type="caution">
    <text evidence="1">The sequence shown here is derived from an EMBL/GenBank/DDBJ whole genome shotgun (WGS) entry which is preliminary data.</text>
</comment>
<proteinExistence type="predicted"/>
<protein>
    <submittedName>
        <fullName evidence="1">Uncharacterized protein</fullName>
    </submittedName>
</protein>
<dbReference type="AlphaFoldDB" id="A0A1R1YFE4"/>
<name>A0A1R1YFE4_9FUNG</name>
<organism evidence="1 2">
    <name type="scientific">Smittium culicis</name>
    <dbReference type="NCBI Taxonomy" id="133412"/>
    <lineage>
        <taxon>Eukaryota</taxon>
        <taxon>Fungi</taxon>
        <taxon>Fungi incertae sedis</taxon>
        <taxon>Zoopagomycota</taxon>
        <taxon>Kickxellomycotina</taxon>
        <taxon>Harpellomycetes</taxon>
        <taxon>Harpellales</taxon>
        <taxon>Legeriomycetaceae</taxon>
        <taxon>Smittium</taxon>
    </lineage>
</organism>
<evidence type="ECO:0000313" key="2">
    <source>
        <dbReference type="Proteomes" id="UP000187429"/>
    </source>
</evidence>
<sequence>MDIIMSEFPVKEPTRILEPSTCRQRAEYEEDSNFQPQELSHRYEHVLIPVLIPKDPAPSDTLDSTEKCIV</sequence>
<reference evidence="2" key="1">
    <citation type="submission" date="2017-01" db="EMBL/GenBank/DDBJ databases">
        <authorList>
            <person name="Wang Y."/>
            <person name="White M."/>
            <person name="Kvist S."/>
            <person name="Moncalvo J.-M."/>
        </authorList>
    </citation>
    <scope>NUCLEOTIDE SEQUENCE [LARGE SCALE GENOMIC DNA]</scope>
    <source>
        <strain evidence="2">ID-206-W2</strain>
    </source>
</reference>
<dbReference type="Proteomes" id="UP000187429">
    <property type="component" value="Unassembled WGS sequence"/>
</dbReference>
<evidence type="ECO:0000313" key="1">
    <source>
        <dbReference type="EMBL" id="OMJ25630.1"/>
    </source>
</evidence>
<dbReference type="EMBL" id="LSSM01001609">
    <property type="protein sequence ID" value="OMJ25630.1"/>
    <property type="molecule type" value="Genomic_DNA"/>
</dbReference>